<accession>A0ABD2X9U4</accession>
<comment type="caution">
    <text evidence="1">The sequence shown here is derived from an EMBL/GenBank/DDBJ whole genome shotgun (WGS) entry which is preliminary data.</text>
</comment>
<name>A0ABD2X9U4_9HYME</name>
<evidence type="ECO:0000313" key="2">
    <source>
        <dbReference type="Proteomes" id="UP001627154"/>
    </source>
</evidence>
<protein>
    <submittedName>
        <fullName evidence="1">Uncharacterized protein</fullName>
    </submittedName>
</protein>
<sequence length="103" mass="11858">MYLCTSYQLFVINKSSAQNIKYLFEASVTNWSRRASDVSGEMVMHIYFHGVYHHNGWSNLTHVISYTICLYKSILQVARYIDRIGLVRKAHARLADKATTIVA</sequence>
<gene>
    <name evidence="1" type="ORF">TKK_004891</name>
</gene>
<reference evidence="1 2" key="1">
    <citation type="journal article" date="2024" name="bioRxiv">
        <title>A reference genome for Trichogramma kaykai: A tiny desert-dwelling parasitoid wasp with competing sex-ratio distorters.</title>
        <authorList>
            <person name="Culotta J."/>
            <person name="Lindsey A.R."/>
        </authorList>
    </citation>
    <scope>NUCLEOTIDE SEQUENCE [LARGE SCALE GENOMIC DNA]</scope>
    <source>
        <strain evidence="1 2">KSX58</strain>
    </source>
</reference>
<organism evidence="1 2">
    <name type="scientific">Trichogramma kaykai</name>
    <dbReference type="NCBI Taxonomy" id="54128"/>
    <lineage>
        <taxon>Eukaryota</taxon>
        <taxon>Metazoa</taxon>
        <taxon>Ecdysozoa</taxon>
        <taxon>Arthropoda</taxon>
        <taxon>Hexapoda</taxon>
        <taxon>Insecta</taxon>
        <taxon>Pterygota</taxon>
        <taxon>Neoptera</taxon>
        <taxon>Endopterygota</taxon>
        <taxon>Hymenoptera</taxon>
        <taxon>Apocrita</taxon>
        <taxon>Proctotrupomorpha</taxon>
        <taxon>Chalcidoidea</taxon>
        <taxon>Trichogrammatidae</taxon>
        <taxon>Trichogramma</taxon>
    </lineage>
</organism>
<dbReference type="AlphaFoldDB" id="A0ABD2X9U4"/>
<proteinExistence type="predicted"/>
<dbReference type="Proteomes" id="UP001627154">
    <property type="component" value="Unassembled WGS sequence"/>
</dbReference>
<dbReference type="EMBL" id="JBJJXI010000040">
    <property type="protein sequence ID" value="KAL3402062.1"/>
    <property type="molecule type" value="Genomic_DNA"/>
</dbReference>
<keyword evidence="2" id="KW-1185">Reference proteome</keyword>
<evidence type="ECO:0000313" key="1">
    <source>
        <dbReference type="EMBL" id="KAL3402062.1"/>
    </source>
</evidence>